<keyword evidence="6" id="KW-0813">Transport</keyword>
<dbReference type="Proteomes" id="UP000646484">
    <property type="component" value="Unassembled WGS sequence"/>
</dbReference>
<comment type="subcellular location">
    <subcellularLocation>
        <location evidence="6">Cell membrane</location>
        <topology evidence="6">Multi-pass membrane protein</topology>
    </subcellularLocation>
    <subcellularLocation>
        <location evidence="1">Membrane</location>
        <topology evidence="1">Multi-pass membrane protein</topology>
    </subcellularLocation>
</comment>
<feature type="transmembrane region" description="Helical" evidence="7">
    <location>
        <begin position="90"/>
        <end position="108"/>
    </location>
</feature>
<proteinExistence type="inferred from homology"/>
<reference evidence="8 9" key="1">
    <citation type="submission" date="2020-08" db="EMBL/GenBank/DDBJ databases">
        <title>Genome public.</title>
        <authorList>
            <person name="Liu C."/>
            <person name="Sun Q."/>
        </authorList>
    </citation>
    <scope>NUCLEOTIDE SEQUENCE [LARGE SCALE GENOMIC DNA]</scope>
    <source>
        <strain evidence="8 9">NSJ-56</strain>
    </source>
</reference>
<feature type="transmembrane region" description="Helical" evidence="7">
    <location>
        <begin position="219"/>
        <end position="239"/>
    </location>
</feature>
<dbReference type="InterPro" id="IPR001626">
    <property type="entry name" value="ABC_TroCD"/>
</dbReference>
<evidence type="ECO:0000256" key="2">
    <source>
        <dbReference type="ARBA" id="ARBA00008034"/>
    </source>
</evidence>
<feature type="transmembrane region" description="Helical" evidence="7">
    <location>
        <begin position="245"/>
        <end position="262"/>
    </location>
</feature>
<evidence type="ECO:0000256" key="1">
    <source>
        <dbReference type="ARBA" id="ARBA00004141"/>
    </source>
</evidence>
<evidence type="ECO:0000256" key="3">
    <source>
        <dbReference type="ARBA" id="ARBA00022692"/>
    </source>
</evidence>
<feature type="transmembrane region" description="Helical" evidence="7">
    <location>
        <begin position="194"/>
        <end position="212"/>
    </location>
</feature>
<accession>A0ABR7D4Z4</accession>
<keyword evidence="5 7" id="KW-0472">Membrane</keyword>
<evidence type="ECO:0000256" key="6">
    <source>
        <dbReference type="RuleBase" id="RU003943"/>
    </source>
</evidence>
<dbReference type="RefSeq" id="WP_099293983.1">
    <property type="nucleotide sequence ID" value="NZ_JACOOH010000009.1"/>
</dbReference>
<evidence type="ECO:0000256" key="7">
    <source>
        <dbReference type="SAM" id="Phobius"/>
    </source>
</evidence>
<dbReference type="SUPFAM" id="SSF81345">
    <property type="entry name" value="ABC transporter involved in vitamin B12 uptake, BtuC"/>
    <property type="match status" value="1"/>
</dbReference>
<feature type="transmembrane region" description="Helical" evidence="7">
    <location>
        <begin position="12"/>
        <end position="33"/>
    </location>
</feature>
<evidence type="ECO:0000313" key="8">
    <source>
        <dbReference type="EMBL" id="MBC5623031.1"/>
    </source>
</evidence>
<protein>
    <submittedName>
        <fullName evidence="8">Metal ABC transporter permease</fullName>
    </submittedName>
</protein>
<dbReference type="Pfam" id="PF00950">
    <property type="entry name" value="ABC-3"/>
    <property type="match status" value="1"/>
</dbReference>
<organism evidence="8 9">
    <name type="scientific">Butyricimonas hominis</name>
    <dbReference type="NCBI Taxonomy" id="2763032"/>
    <lineage>
        <taxon>Bacteria</taxon>
        <taxon>Pseudomonadati</taxon>
        <taxon>Bacteroidota</taxon>
        <taxon>Bacteroidia</taxon>
        <taxon>Bacteroidales</taxon>
        <taxon>Odoribacteraceae</taxon>
        <taxon>Butyricimonas</taxon>
    </lineage>
</organism>
<keyword evidence="4 7" id="KW-1133">Transmembrane helix</keyword>
<dbReference type="CDD" id="cd06550">
    <property type="entry name" value="TM_ABC_iron-siderophores_like"/>
    <property type="match status" value="1"/>
</dbReference>
<dbReference type="Gene3D" id="1.10.3470.10">
    <property type="entry name" value="ABC transporter involved in vitamin B12 uptake, BtuC"/>
    <property type="match status" value="1"/>
</dbReference>
<sequence>MFELLRYGFFQNAILCTILIGVSCGLIGTYIVAKRMVFISGGITHASFGGLGLAYFLGLSPLFGAAVFALAAAFCILYLSDNKRFKEDSLIGIFWSAGMAIGVLFIYLTPGYAPNLLSYLFGNILTVTGEQVILSGVLCLAIILFFAKFYRPLFYIAFDKEYSRTHFVALNGLEIGITVLIALCIVLCMKLAGIILVISYLTMPQAIAGMFYKNFTKQLVLSTIISCVGSVIGLFASAALKLPSGATIVLCFLLIFIVCYLLRRRK</sequence>
<evidence type="ECO:0000313" key="9">
    <source>
        <dbReference type="Proteomes" id="UP000646484"/>
    </source>
</evidence>
<name>A0ABR7D4Z4_9BACT</name>
<gene>
    <name evidence="8" type="ORF">H8S64_18210</name>
</gene>
<feature type="transmembrane region" description="Helical" evidence="7">
    <location>
        <begin position="167"/>
        <end position="188"/>
    </location>
</feature>
<dbReference type="InterPro" id="IPR037294">
    <property type="entry name" value="ABC_BtuC-like"/>
</dbReference>
<dbReference type="PROSITE" id="PS51257">
    <property type="entry name" value="PROKAR_LIPOPROTEIN"/>
    <property type="match status" value="1"/>
</dbReference>
<feature type="transmembrane region" description="Helical" evidence="7">
    <location>
        <begin position="53"/>
        <end position="78"/>
    </location>
</feature>
<keyword evidence="3 6" id="KW-0812">Transmembrane</keyword>
<dbReference type="PANTHER" id="PTHR30477:SF18">
    <property type="entry name" value="METAL TRANSPORT SYSTEM MEMBRANE PROTEIN CT_417-RELATED"/>
    <property type="match status" value="1"/>
</dbReference>
<evidence type="ECO:0000256" key="4">
    <source>
        <dbReference type="ARBA" id="ARBA00022989"/>
    </source>
</evidence>
<evidence type="ECO:0000256" key="5">
    <source>
        <dbReference type="ARBA" id="ARBA00023136"/>
    </source>
</evidence>
<comment type="caution">
    <text evidence="8">The sequence shown here is derived from an EMBL/GenBank/DDBJ whole genome shotgun (WGS) entry which is preliminary data.</text>
</comment>
<comment type="similarity">
    <text evidence="2 6">Belongs to the ABC-3 integral membrane protein family.</text>
</comment>
<dbReference type="PANTHER" id="PTHR30477">
    <property type="entry name" value="ABC-TRANSPORTER METAL-BINDING PROTEIN"/>
    <property type="match status" value="1"/>
</dbReference>
<keyword evidence="9" id="KW-1185">Reference proteome</keyword>
<dbReference type="EMBL" id="JACOOH010000009">
    <property type="protein sequence ID" value="MBC5623031.1"/>
    <property type="molecule type" value="Genomic_DNA"/>
</dbReference>
<feature type="transmembrane region" description="Helical" evidence="7">
    <location>
        <begin position="120"/>
        <end position="146"/>
    </location>
</feature>